<gene>
    <name evidence="1" type="ORF">GCM10022224_055480</name>
</gene>
<evidence type="ECO:0000313" key="2">
    <source>
        <dbReference type="Proteomes" id="UP001500902"/>
    </source>
</evidence>
<dbReference type="EMBL" id="BAAAZP010000101">
    <property type="protein sequence ID" value="GAA3683794.1"/>
    <property type="molecule type" value="Genomic_DNA"/>
</dbReference>
<keyword evidence="2" id="KW-1185">Reference proteome</keyword>
<dbReference type="RefSeq" id="WP_344884279.1">
    <property type="nucleotide sequence ID" value="NZ_BAAAZP010000101.1"/>
</dbReference>
<organism evidence="1 2">
    <name type="scientific">Nonomuraea antimicrobica</name>
    <dbReference type="NCBI Taxonomy" id="561173"/>
    <lineage>
        <taxon>Bacteria</taxon>
        <taxon>Bacillati</taxon>
        <taxon>Actinomycetota</taxon>
        <taxon>Actinomycetes</taxon>
        <taxon>Streptosporangiales</taxon>
        <taxon>Streptosporangiaceae</taxon>
        <taxon>Nonomuraea</taxon>
    </lineage>
</organism>
<protein>
    <submittedName>
        <fullName evidence="1">Uncharacterized protein</fullName>
    </submittedName>
</protein>
<accession>A0ABP7CBS2</accession>
<evidence type="ECO:0000313" key="1">
    <source>
        <dbReference type="EMBL" id="GAA3683794.1"/>
    </source>
</evidence>
<comment type="caution">
    <text evidence="1">The sequence shown here is derived from an EMBL/GenBank/DDBJ whole genome shotgun (WGS) entry which is preliminary data.</text>
</comment>
<name>A0ABP7CBS2_9ACTN</name>
<dbReference type="Proteomes" id="UP001500902">
    <property type="component" value="Unassembled WGS sequence"/>
</dbReference>
<sequence length="79" mass="8714">MISGIDVVEAPSTAPAAPPQRHLALGLGGRVQPFAEKYGYEHLMDFTKAQLRRELIGRLEHTRCPVCWIAPPSTTRTTT</sequence>
<reference evidence="2" key="1">
    <citation type="journal article" date="2019" name="Int. J. Syst. Evol. Microbiol.">
        <title>The Global Catalogue of Microorganisms (GCM) 10K type strain sequencing project: providing services to taxonomists for standard genome sequencing and annotation.</title>
        <authorList>
            <consortium name="The Broad Institute Genomics Platform"/>
            <consortium name="The Broad Institute Genome Sequencing Center for Infectious Disease"/>
            <person name="Wu L."/>
            <person name="Ma J."/>
        </authorList>
    </citation>
    <scope>NUCLEOTIDE SEQUENCE [LARGE SCALE GENOMIC DNA]</scope>
    <source>
        <strain evidence="2">JCM 16904</strain>
    </source>
</reference>
<proteinExistence type="predicted"/>